<evidence type="ECO:0000256" key="1">
    <source>
        <dbReference type="ARBA" id="ARBA00022441"/>
    </source>
</evidence>
<dbReference type="PANTHER" id="PTHR46093">
    <property type="entry name" value="ACYL-COA-BINDING DOMAIN-CONTAINING PROTEIN 5"/>
    <property type="match status" value="1"/>
</dbReference>
<keyword evidence="1" id="KW-0880">Kelch repeat</keyword>
<evidence type="ECO:0000256" key="2">
    <source>
        <dbReference type="ARBA" id="ARBA00022737"/>
    </source>
</evidence>
<dbReference type="InterPro" id="IPR015915">
    <property type="entry name" value="Kelch-typ_b-propeller"/>
</dbReference>
<keyword evidence="2" id="KW-0677">Repeat</keyword>
<dbReference type="Ensembl" id="ENSNMLT00000016030.1">
    <property type="protein sequence ID" value="ENSNMLP00000014251.1"/>
    <property type="gene ID" value="ENSNMLG00000009524.1"/>
</dbReference>
<dbReference type="Gene3D" id="2.120.10.80">
    <property type="entry name" value="Kelch-type beta propeller"/>
    <property type="match status" value="2"/>
</dbReference>
<accession>A0A8C6T1N4</accession>
<dbReference type="Proteomes" id="UP000694523">
    <property type="component" value="Unplaced"/>
</dbReference>
<name>A0A8C6T1N4_9GOBI</name>
<reference evidence="3" key="2">
    <citation type="submission" date="2025-09" db="UniProtKB">
        <authorList>
            <consortium name="Ensembl"/>
        </authorList>
    </citation>
    <scope>IDENTIFICATION</scope>
</reference>
<dbReference type="SUPFAM" id="SSF117281">
    <property type="entry name" value="Kelch motif"/>
    <property type="match status" value="1"/>
</dbReference>
<reference evidence="3" key="1">
    <citation type="submission" date="2025-08" db="UniProtKB">
        <authorList>
            <consortium name="Ensembl"/>
        </authorList>
    </citation>
    <scope>IDENTIFICATION</scope>
</reference>
<dbReference type="PANTHER" id="PTHR46093:SF19">
    <property type="entry name" value="RAB9 EFFECTOR PROTEIN WITH KELCH MOTIFS-LIKE"/>
    <property type="match status" value="1"/>
</dbReference>
<proteinExistence type="predicted"/>
<keyword evidence="4" id="KW-1185">Reference proteome</keyword>
<dbReference type="AlphaFoldDB" id="A0A8C6T1N4"/>
<evidence type="ECO:0000313" key="3">
    <source>
        <dbReference type="Ensembl" id="ENSNMLP00000014251.1"/>
    </source>
</evidence>
<evidence type="ECO:0000313" key="4">
    <source>
        <dbReference type="Proteomes" id="UP000694523"/>
    </source>
</evidence>
<protein>
    <submittedName>
        <fullName evidence="3">Zgc:163014</fullName>
    </submittedName>
</protein>
<organism evidence="3 4">
    <name type="scientific">Neogobius melanostomus</name>
    <name type="common">round goby</name>
    <dbReference type="NCBI Taxonomy" id="47308"/>
    <lineage>
        <taxon>Eukaryota</taxon>
        <taxon>Metazoa</taxon>
        <taxon>Chordata</taxon>
        <taxon>Craniata</taxon>
        <taxon>Vertebrata</taxon>
        <taxon>Euteleostomi</taxon>
        <taxon>Actinopterygii</taxon>
        <taxon>Neopterygii</taxon>
        <taxon>Teleostei</taxon>
        <taxon>Neoteleostei</taxon>
        <taxon>Acanthomorphata</taxon>
        <taxon>Gobiaria</taxon>
        <taxon>Gobiiformes</taxon>
        <taxon>Gobioidei</taxon>
        <taxon>Gobiidae</taxon>
        <taxon>Benthophilinae</taxon>
        <taxon>Neogobiini</taxon>
        <taxon>Neogobius</taxon>
    </lineage>
</organism>
<dbReference type="Pfam" id="PF13415">
    <property type="entry name" value="Beta-prop_FBX42"/>
    <property type="match status" value="1"/>
</dbReference>
<sequence length="575" mass="63784">MGKLSFYVLWSLRDAPRQFMSKSNHRYFQVHVPLPLPKQLVIFGFGEWESSKTISVEVLVSANVQAQNIGTLSAHTRCLTWEGEWNHEIAAVATEKGMKGVYGKIVLTVCEEQDKDSVFSSTPLVHREWSFPQGHNQTHLSSTSHQSTMNETMTRNCAQLGDSVCYGEIQVNKIDTSDCNLTNRPPAWPTDKTPRRTIICKRGRLAWSSEDMDSPGEVSTPKKRILSRLNSQEEMAEQIKTEHREVSGCPSKRWCHTMCLIDPDTAVLIGGEASDQNYCKDSLWKLELDSDFWFPMNPSASGPVLLCARGQSATFDPDSKAVFVYGGLRDGLTYNELHVLNTVTWKWTHVNTKGNIPTLAYHSATFYKKELFVFGGVKPSNSSGAKNCSNALYIFNPEFGLWYQPIVEGEKPLPRFGHSATLLSNKLIIFGGRKTATYLSDLYILDLGMMEYAAVKCENMPPLPRGFHAALPVSDNRILVSGGCSAIGALQDIHIFNINTRMWSSLACPPFSSKPRAGHSIMGLGCTTTANTDQCEARPGPLTTQCKLLVFGGSDCSGNFYNDSVKCTVEVPCDD</sequence>